<gene>
    <name evidence="2" type="ORF">ACFPOH_12220</name>
</gene>
<sequence length="50" mass="5944">MEQHDKAERLKVMLEQAFQPLHEKIDRLENEVKALREELKNVVNPSSDKE</sequence>
<evidence type="ECO:0000313" key="2">
    <source>
        <dbReference type="EMBL" id="MFC5542470.1"/>
    </source>
</evidence>
<feature type="coiled-coil region" evidence="1">
    <location>
        <begin position="18"/>
        <end position="45"/>
    </location>
</feature>
<keyword evidence="3" id="KW-1185">Reference proteome</keyword>
<organism evidence="2 3">
    <name type="scientific">Ureibacillus suwonensis</name>
    <dbReference type="NCBI Taxonomy" id="313007"/>
    <lineage>
        <taxon>Bacteria</taxon>
        <taxon>Bacillati</taxon>
        <taxon>Bacillota</taxon>
        <taxon>Bacilli</taxon>
        <taxon>Bacillales</taxon>
        <taxon>Caryophanaceae</taxon>
        <taxon>Ureibacillus</taxon>
    </lineage>
</organism>
<evidence type="ECO:0000256" key="1">
    <source>
        <dbReference type="SAM" id="Coils"/>
    </source>
</evidence>
<protein>
    <submittedName>
        <fullName evidence="2">Uncharacterized protein</fullName>
    </submittedName>
</protein>
<name>A0ABW0RG76_9BACL</name>
<evidence type="ECO:0000313" key="3">
    <source>
        <dbReference type="Proteomes" id="UP001595978"/>
    </source>
</evidence>
<accession>A0ABW0RG76</accession>
<comment type="caution">
    <text evidence="2">The sequence shown here is derived from an EMBL/GenBank/DDBJ whole genome shotgun (WGS) entry which is preliminary data.</text>
</comment>
<proteinExistence type="predicted"/>
<dbReference type="Proteomes" id="UP001595978">
    <property type="component" value="Unassembled WGS sequence"/>
</dbReference>
<reference evidence="3" key="1">
    <citation type="journal article" date="2019" name="Int. J. Syst. Evol. Microbiol.">
        <title>The Global Catalogue of Microorganisms (GCM) 10K type strain sequencing project: providing services to taxonomists for standard genome sequencing and annotation.</title>
        <authorList>
            <consortium name="The Broad Institute Genomics Platform"/>
            <consortium name="The Broad Institute Genome Sequencing Center for Infectious Disease"/>
            <person name="Wu L."/>
            <person name="Ma J."/>
        </authorList>
    </citation>
    <scope>NUCLEOTIDE SEQUENCE [LARGE SCALE GENOMIC DNA]</scope>
    <source>
        <strain evidence="3">CCUG 56331</strain>
    </source>
</reference>
<keyword evidence="1" id="KW-0175">Coiled coil</keyword>
<dbReference type="EMBL" id="JBHSNQ010000162">
    <property type="protein sequence ID" value="MFC5542470.1"/>
    <property type="molecule type" value="Genomic_DNA"/>
</dbReference>
<dbReference type="RefSeq" id="WP_342470468.1">
    <property type="nucleotide sequence ID" value="NZ_JBHSNQ010000162.1"/>
</dbReference>